<comment type="cofactor">
    <cofactor evidence="1 5">
        <name>FAD</name>
        <dbReference type="ChEBI" id="CHEBI:57692"/>
    </cofactor>
</comment>
<dbReference type="Gene3D" id="1.20.140.10">
    <property type="entry name" value="Butyryl-CoA Dehydrogenase, subunit A, domain 3"/>
    <property type="match status" value="1"/>
</dbReference>
<keyword evidence="10" id="KW-1185">Reference proteome</keyword>
<dbReference type="InterPro" id="IPR013786">
    <property type="entry name" value="AcylCoA_DH/ox_N"/>
</dbReference>
<keyword evidence="5" id="KW-0560">Oxidoreductase</keyword>
<keyword evidence="4 5" id="KW-0274">FAD</keyword>
<dbReference type="RefSeq" id="WP_027499503.1">
    <property type="nucleotide sequence ID" value="NZ_JBICTC010000001.1"/>
</dbReference>
<evidence type="ECO:0000256" key="1">
    <source>
        <dbReference type="ARBA" id="ARBA00001974"/>
    </source>
</evidence>
<dbReference type="InterPro" id="IPR009075">
    <property type="entry name" value="AcylCo_DH/oxidase_C"/>
</dbReference>
<name>A0ABY2RGY5_9NOCA</name>
<dbReference type="InterPro" id="IPR006089">
    <property type="entry name" value="Acyl-CoA_DH_CS"/>
</dbReference>
<feature type="domain" description="Acyl-CoA dehydrogenase/oxidase C-terminal" evidence="6">
    <location>
        <begin position="230"/>
        <end position="378"/>
    </location>
</feature>
<dbReference type="Gene3D" id="1.10.540.10">
    <property type="entry name" value="Acyl-CoA dehydrogenase/oxidase, N-terminal domain"/>
    <property type="match status" value="1"/>
</dbReference>
<reference evidence="9 10" key="1">
    <citation type="submission" date="2019-04" db="EMBL/GenBank/DDBJ databases">
        <title>Rhodococcus oryzae sp. nov., a novel actinomycete isolated from rhizosphere soil of rice (Oryza sativa L.).</title>
        <authorList>
            <person name="Li C."/>
        </authorList>
    </citation>
    <scope>NUCLEOTIDE SEQUENCE [LARGE SCALE GENOMIC DNA]</scope>
    <source>
        <strain evidence="9 10">NEAU-CX67</strain>
    </source>
</reference>
<dbReference type="Pfam" id="PF02770">
    <property type="entry name" value="Acyl-CoA_dh_M"/>
    <property type="match status" value="1"/>
</dbReference>
<dbReference type="EMBL" id="SUMD01000011">
    <property type="protein sequence ID" value="TJZ75422.1"/>
    <property type="molecule type" value="Genomic_DNA"/>
</dbReference>
<comment type="similarity">
    <text evidence="2 5">Belongs to the acyl-CoA dehydrogenase family.</text>
</comment>
<dbReference type="Pfam" id="PF02771">
    <property type="entry name" value="Acyl-CoA_dh_N"/>
    <property type="match status" value="1"/>
</dbReference>
<dbReference type="InterPro" id="IPR006091">
    <property type="entry name" value="Acyl-CoA_Oxase/DH_mid-dom"/>
</dbReference>
<feature type="domain" description="Acyl-CoA dehydrogenase/oxidase N-terminal" evidence="8">
    <location>
        <begin position="8"/>
        <end position="119"/>
    </location>
</feature>
<dbReference type="SUPFAM" id="SSF56645">
    <property type="entry name" value="Acyl-CoA dehydrogenase NM domain-like"/>
    <property type="match status" value="1"/>
</dbReference>
<gene>
    <name evidence="9" type="ORF">FCG67_20755</name>
</gene>
<evidence type="ECO:0000256" key="2">
    <source>
        <dbReference type="ARBA" id="ARBA00009347"/>
    </source>
</evidence>
<evidence type="ECO:0000313" key="10">
    <source>
        <dbReference type="Proteomes" id="UP000305109"/>
    </source>
</evidence>
<dbReference type="InterPro" id="IPR036250">
    <property type="entry name" value="AcylCo_DH-like_C"/>
</dbReference>
<accession>A0ABY2RGY5</accession>
<evidence type="ECO:0000259" key="8">
    <source>
        <dbReference type="Pfam" id="PF02771"/>
    </source>
</evidence>
<evidence type="ECO:0000259" key="6">
    <source>
        <dbReference type="Pfam" id="PF00441"/>
    </source>
</evidence>
<protein>
    <submittedName>
        <fullName evidence="9">Acyl-CoA dehydrogenase</fullName>
    </submittedName>
</protein>
<comment type="caution">
    <text evidence="9">The sequence shown here is derived from an EMBL/GenBank/DDBJ whole genome shotgun (WGS) entry which is preliminary data.</text>
</comment>
<dbReference type="Gene3D" id="2.40.110.10">
    <property type="entry name" value="Butyryl-CoA Dehydrogenase, subunit A, domain 2"/>
    <property type="match status" value="1"/>
</dbReference>
<dbReference type="PROSITE" id="PS00073">
    <property type="entry name" value="ACYL_COA_DH_2"/>
    <property type="match status" value="1"/>
</dbReference>
<dbReference type="Pfam" id="PF00441">
    <property type="entry name" value="Acyl-CoA_dh_1"/>
    <property type="match status" value="1"/>
</dbReference>
<feature type="domain" description="Acyl-CoA oxidase/dehydrogenase middle" evidence="7">
    <location>
        <begin position="123"/>
        <end position="218"/>
    </location>
</feature>
<organism evidence="9 10">
    <name type="scientific">Rhodococcus oryzae</name>
    <dbReference type="NCBI Taxonomy" id="2571143"/>
    <lineage>
        <taxon>Bacteria</taxon>
        <taxon>Bacillati</taxon>
        <taxon>Actinomycetota</taxon>
        <taxon>Actinomycetes</taxon>
        <taxon>Mycobacteriales</taxon>
        <taxon>Nocardiaceae</taxon>
        <taxon>Rhodococcus</taxon>
    </lineage>
</organism>
<dbReference type="InterPro" id="IPR009100">
    <property type="entry name" value="AcylCoA_DH/oxidase_NM_dom_sf"/>
</dbReference>
<dbReference type="PANTHER" id="PTHR43884">
    <property type="entry name" value="ACYL-COA DEHYDROGENASE"/>
    <property type="match status" value="1"/>
</dbReference>
<dbReference type="PANTHER" id="PTHR43884:SF12">
    <property type="entry name" value="ISOVALERYL-COA DEHYDROGENASE, MITOCHONDRIAL-RELATED"/>
    <property type="match status" value="1"/>
</dbReference>
<dbReference type="InterPro" id="IPR046373">
    <property type="entry name" value="Acyl-CoA_Oxase/DH_mid-dom_sf"/>
</dbReference>
<sequence>MERTLFEPEHLLFRESYQKFLEQEVAPNHDKWEEQNIVDREVWKKAGEQGFLGMDVPEEYGGGGVEDFRYNAIITEETTRGGFSGVGFMLHNDVVAPYLLKLANEEQKKRWLPGFCSGEIITAIAMTEPGTGSDLQNIKTRAVRDGDHWVLNGSKTFITNGINADLVVVVACTDPDKGAQGFSLLVVERGMEGFERGRNLDKIGLKAQDTAELSFTDVRVPAANLLGEEGMGFIYLMQNLPQERMSIAVVAAAAMESCLEMTMQYVRDRKAFGKPIGSFQNTRFVLAELATETTAVRILVDKFIEQLNEGKLTVQEAAMAKWWTTEAQVKLIDRCLQLHGGYGYMREYPIAKAYMDSRVQTIYGGTTEIMKEIIGRGLNLS</sequence>
<dbReference type="InterPro" id="IPR037069">
    <property type="entry name" value="AcylCoA_DH/ox_N_sf"/>
</dbReference>
<dbReference type="Proteomes" id="UP000305109">
    <property type="component" value="Unassembled WGS sequence"/>
</dbReference>
<dbReference type="SUPFAM" id="SSF47203">
    <property type="entry name" value="Acyl-CoA dehydrogenase C-terminal domain-like"/>
    <property type="match status" value="1"/>
</dbReference>
<evidence type="ECO:0000256" key="3">
    <source>
        <dbReference type="ARBA" id="ARBA00022630"/>
    </source>
</evidence>
<evidence type="ECO:0000259" key="7">
    <source>
        <dbReference type="Pfam" id="PF02770"/>
    </source>
</evidence>
<evidence type="ECO:0000256" key="4">
    <source>
        <dbReference type="ARBA" id="ARBA00022827"/>
    </source>
</evidence>
<proteinExistence type="inferred from homology"/>
<keyword evidence="3 5" id="KW-0285">Flavoprotein</keyword>
<evidence type="ECO:0000256" key="5">
    <source>
        <dbReference type="RuleBase" id="RU362125"/>
    </source>
</evidence>
<evidence type="ECO:0000313" key="9">
    <source>
        <dbReference type="EMBL" id="TJZ75422.1"/>
    </source>
</evidence>